<feature type="domain" description="PD-(D/E)XK endonuclease-like" evidence="5">
    <location>
        <begin position="39"/>
        <end position="318"/>
    </location>
</feature>
<evidence type="ECO:0000259" key="5">
    <source>
        <dbReference type="Pfam" id="PF12705"/>
    </source>
</evidence>
<evidence type="ECO:0000256" key="2">
    <source>
        <dbReference type="ARBA" id="ARBA00022806"/>
    </source>
</evidence>
<name>A0A2K9DU55_9MICO</name>
<dbReference type="GO" id="GO:0006281">
    <property type="term" value="P:DNA repair"/>
    <property type="evidence" value="ECO:0007669"/>
    <property type="project" value="UniProtKB-KW"/>
</dbReference>
<dbReference type="KEGG" id="mhos:CXR34_07990"/>
<gene>
    <name evidence="6" type="ORF">CXR34_07990</name>
</gene>
<accession>A0A2K9DU55</accession>
<keyword evidence="1" id="KW-0227">DNA damage</keyword>
<feature type="region of interest" description="Disordered" evidence="4">
    <location>
        <begin position="391"/>
        <end position="422"/>
    </location>
</feature>
<proteinExistence type="predicted"/>
<keyword evidence="2" id="KW-0378">Hydrolase</keyword>
<feature type="region of interest" description="Disordered" evidence="4">
    <location>
        <begin position="361"/>
        <end position="380"/>
    </location>
</feature>
<keyword evidence="3" id="KW-0234">DNA repair</keyword>
<dbReference type="AlphaFoldDB" id="A0A2K9DU55"/>
<dbReference type="GO" id="GO:0004386">
    <property type="term" value="F:helicase activity"/>
    <property type="evidence" value="ECO:0007669"/>
    <property type="project" value="UniProtKB-KW"/>
</dbReference>
<evidence type="ECO:0000256" key="3">
    <source>
        <dbReference type="ARBA" id="ARBA00023204"/>
    </source>
</evidence>
<sequence length="680" mass="74347">MGMPPKRPDYTIPNAAWSGHHLILADEELVDTKIRRPLLSPSIAAGYNSCPASVVVNRLQPWDDDPFAANTMGTAAHFVMETLMSLRPEERTLERALDILKKSSDEQWSITKLEKQNNDHLLANAENRTLWHSTIEKWIRAVFLIIDPPTVEVESTEFLLDNIKIGKGVGGSEGIPLKGYVDLTEWIVRDGRRVRLIDDWKFGKAKVKVNPRYGDDYGDQQRIYYAGYAESTGEMPAGARLIFPRGIVDIDADPSQMSQRQRESLTIRNIDVSPNEMRKTLLGFRAGWNTMNESADRRSFEARPSGLCGWCPAANSCPVAKLPNQKALDAAKGQPSALQLGIPTLRPGASLQEVRDAPGVTVPLSREPDFDTTIEPAGDDMFPITLLEDGETEESVRADASPAPAASVTGPELSADEPPFDPFEDPPFDPFYIEPQPDPIEAVIPDEIVPEPVAETAEISAVVNAMLTTTGASVSADDPFAAEWFRAVHVGAEGTSNTEGDQTTMNENHSEHRLDVKPEAAPYEAEINGMLNLNSYSAIAVSGIVALAFEHMRSQDVRVSPVSLNRFSQVLAGIVLRVQKQTTGFQNFQSGANTRLRGFLRMAIEAFPAPFRVRAADGTALIPATLQDWQQWTGRIENLLSVSIITAVDLYDSAAESLNSSPEAFFAAGGEGAPTVLVTN</sequence>
<evidence type="ECO:0000256" key="4">
    <source>
        <dbReference type="SAM" id="MobiDB-lite"/>
    </source>
</evidence>
<keyword evidence="2" id="KW-0067">ATP-binding</keyword>
<dbReference type="Proteomes" id="UP000233276">
    <property type="component" value="Chromosome"/>
</dbReference>
<keyword evidence="2" id="KW-0547">Nucleotide-binding</keyword>
<reference evidence="6 7" key="1">
    <citation type="submission" date="2017-12" db="EMBL/GenBank/DDBJ databases">
        <title>Isolation and characterization of estrogens degradatiion strain Microbacterium hominis SJTG1.</title>
        <authorList>
            <person name="Xiong W."/>
            <person name="Yin C."/>
            <person name="Zheng D."/>
            <person name="Liang R."/>
        </authorList>
    </citation>
    <scope>NUCLEOTIDE SEQUENCE [LARGE SCALE GENOMIC DNA]</scope>
    <source>
        <strain evidence="6 7">SJTG1</strain>
    </source>
</reference>
<evidence type="ECO:0000256" key="1">
    <source>
        <dbReference type="ARBA" id="ARBA00022763"/>
    </source>
</evidence>
<dbReference type="InterPro" id="IPR038726">
    <property type="entry name" value="PDDEXK_AddAB-type"/>
</dbReference>
<dbReference type="Pfam" id="PF12705">
    <property type="entry name" value="PDDEXK_1"/>
    <property type="match status" value="1"/>
</dbReference>
<evidence type="ECO:0000313" key="7">
    <source>
        <dbReference type="Proteomes" id="UP000233276"/>
    </source>
</evidence>
<organism evidence="6 7">
    <name type="scientific">Microbacterium hominis</name>
    <dbReference type="NCBI Taxonomy" id="162426"/>
    <lineage>
        <taxon>Bacteria</taxon>
        <taxon>Bacillati</taxon>
        <taxon>Actinomycetota</taxon>
        <taxon>Actinomycetes</taxon>
        <taxon>Micrococcales</taxon>
        <taxon>Microbacteriaceae</taxon>
        <taxon>Microbacterium</taxon>
    </lineage>
</organism>
<dbReference type="EMBL" id="CP025299">
    <property type="protein sequence ID" value="AUG29404.1"/>
    <property type="molecule type" value="Genomic_DNA"/>
</dbReference>
<protein>
    <recommendedName>
        <fullName evidence="5">PD-(D/E)XK endonuclease-like domain-containing protein</fullName>
    </recommendedName>
</protein>
<evidence type="ECO:0000313" key="6">
    <source>
        <dbReference type="EMBL" id="AUG29404.1"/>
    </source>
</evidence>
<keyword evidence="2" id="KW-0347">Helicase</keyword>